<dbReference type="EMBL" id="FOMI01000008">
    <property type="protein sequence ID" value="SFD28255.1"/>
    <property type="molecule type" value="Genomic_DNA"/>
</dbReference>
<dbReference type="RefSeq" id="WP_092852607.1">
    <property type="nucleotide sequence ID" value="NZ_FOMI01000008.1"/>
</dbReference>
<dbReference type="InterPro" id="IPR046882">
    <property type="entry name" value="Sp-DndD"/>
</dbReference>
<sequence>MSNKGLDSLFIHYGIRKDDMATIEAICEKYEVEAEWLKEYFLKAYHEKKIKNEDLDEKALKKLMEKALQKIK</sequence>
<evidence type="ECO:0000313" key="2">
    <source>
        <dbReference type="Proteomes" id="UP000199439"/>
    </source>
</evidence>
<name>A0A1I1R1S1_9FLAO</name>
<dbReference type="OrthoDB" id="1075707at2"/>
<dbReference type="Proteomes" id="UP000199439">
    <property type="component" value="Unassembled WGS sequence"/>
</dbReference>
<gene>
    <name evidence="1" type="ORF">SAMN04487987_10876</name>
</gene>
<evidence type="ECO:0000313" key="1">
    <source>
        <dbReference type="EMBL" id="SFD28255.1"/>
    </source>
</evidence>
<dbReference type="Pfam" id="PF20306">
    <property type="entry name" value="Sp-DndD"/>
    <property type="match status" value="1"/>
</dbReference>
<keyword evidence="2" id="KW-1185">Reference proteome</keyword>
<reference evidence="2" key="1">
    <citation type="submission" date="2016-10" db="EMBL/GenBank/DDBJ databases">
        <authorList>
            <person name="Varghese N."/>
            <person name="Submissions S."/>
        </authorList>
    </citation>
    <scope>NUCLEOTIDE SEQUENCE [LARGE SCALE GENOMIC DNA]</scope>
    <source>
        <strain evidence="2">DSM 25730</strain>
    </source>
</reference>
<protein>
    <submittedName>
        <fullName evidence="1">Uncharacterized protein</fullName>
    </submittedName>
</protein>
<organism evidence="1 2">
    <name type="scientific">Algibacter pectinivorans</name>
    <dbReference type="NCBI Taxonomy" id="870482"/>
    <lineage>
        <taxon>Bacteria</taxon>
        <taxon>Pseudomonadati</taxon>
        <taxon>Bacteroidota</taxon>
        <taxon>Flavobacteriia</taxon>
        <taxon>Flavobacteriales</taxon>
        <taxon>Flavobacteriaceae</taxon>
        <taxon>Algibacter</taxon>
    </lineage>
</organism>
<dbReference type="AlphaFoldDB" id="A0A1I1R1S1"/>
<dbReference type="STRING" id="870482.SAMN04487987_10876"/>
<proteinExistence type="predicted"/>
<accession>A0A1I1R1S1</accession>